<organism evidence="1 2">
    <name type="scientific">Acacia crassicarpa</name>
    <name type="common">northern wattle</name>
    <dbReference type="NCBI Taxonomy" id="499986"/>
    <lineage>
        <taxon>Eukaryota</taxon>
        <taxon>Viridiplantae</taxon>
        <taxon>Streptophyta</taxon>
        <taxon>Embryophyta</taxon>
        <taxon>Tracheophyta</taxon>
        <taxon>Spermatophyta</taxon>
        <taxon>Magnoliopsida</taxon>
        <taxon>eudicotyledons</taxon>
        <taxon>Gunneridae</taxon>
        <taxon>Pentapetalae</taxon>
        <taxon>rosids</taxon>
        <taxon>fabids</taxon>
        <taxon>Fabales</taxon>
        <taxon>Fabaceae</taxon>
        <taxon>Caesalpinioideae</taxon>
        <taxon>mimosoid clade</taxon>
        <taxon>Acacieae</taxon>
        <taxon>Acacia</taxon>
    </lineage>
</organism>
<accession>A0AAE1MBC6</accession>
<evidence type="ECO:0000313" key="1">
    <source>
        <dbReference type="EMBL" id="KAK4258894.1"/>
    </source>
</evidence>
<dbReference type="Proteomes" id="UP001293593">
    <property type="component" value="Unassembled WGS sequence"/>
</dbReference>
<reference evidence="1" key="1">
    <citation type="submission" date="2023-10" db="EMBL/GenBank/DDBJ databases">
        <title>Chromosome-level genome of the transformable northern wattle, Acacia crassicarpa.</title>
        <authorList>
            <person name="Massaro I."/>
            <person name="Sinha N.R."/>
            <person name="Poethig S."/>
            <person name="Leichty A.R."/>
        </authorList>
    </citation>
    <scope>NUCLEOTIDE SEQUENCE</scope>
    <source>
        <strain evidence="1">Acra3RX</strain>
        <tissue evidence="1">Leaf</tissue>
    </source>
</reference>
<dbReference type="EMBL" id="JAWXYG010000011">
    <property type="protein sequence ID" value="KAK4258894.1"/>
    <property type="molecule type" value="Genomic_DNA"/>
</dbReference>
<proteinExistence type="predicted"/>
<name>A0AAE1MBC6_9FABA</name>
<dbReference type="AlphaFoldDB" id="A0AAE1MBC6"/>
<gene>
    <name evidence="1" type="ORF">QN277_005291</name>
</gene>
<comment type="caution">
    <text evidence="1">The sequence shown here is derived from an EMBL/GenBank/DDBJ whole genome shotgun (WGS) entry which is preliminary data.</text>
</comment>
<protein>
    <submittedName>
        <fullName evidence="1">Uncharacterized protein</fullName>
    </submittedName>
</protein>
<keyword evidence="2" id="KW-1185">Reference proteome</keyword>
<sequence length="62" mass="7054">MNKVVKYLSNDSMKLPIPHEPAFFLHSQMEAIETSRATEAQLANHNQNFSINEISESVLVPR</sequence>
<evidence type="ECO:0000313" key="2">
    <source>
        <dbReference type="Proteomes" id="UP001293593"/>
    </source>
</evidence>